<dbReference type="Proteomes" id="UP000214606">
    <property type="component" value="Chromosome"/>
</dbReference>
<reference evidence="1 2" key="1">
    <citation type="submission" date="2016-10" db="EMBL/GenBank/DDBJ databases">
        <title>The whole genome sequencing and assembly of Aeribacillus pallidus KCTC3564 strain.</title>
        <authorList>
            <person name="Lee Y.-J."/>
            <person name="Park M.-K."/>
            <person name="Yi H."/>
            <person name="Bahn Y.-S."/>
            <person name="Kim J.F."/>
            <person name="Lee D.-W."/>
        </authorList>
    </citation>
    <scope>NUCLEOTIDE SEQUENCE [LARGE SCALE GENOMIC DNA]</scope>
    <source>
        <strain evidence="1 2">KCTC3564</strain>
    </source>
</reference>
<sequence>MWRNFDKGQQLALPIWIGFIVHSEAIAACKSSKLNLFLLCESSIRVMHQESIFLEMISVNCSSSVFLLENLIANRRQFIFAK</sequence>
<accession>A0A223E2X3</accession>
<proteinExistence type="predicted"/>
<dbReference type="AlphaFoldDB" id="A0A223E2X3"/>
<dbReference type="KEGG" id="apak:AP3564_04335"/>
<name>A0A223E2X3_9BACI</name>
<protein>
    <submittedName>
        <fullName evidence="1">Uncharacterized protein</fullName>
    </submittedName>
</protein>
<evidence type="ECO:0000313" key="1">
    <source>
        <dbReference type="EMBL" id="ASS89586.1"/>
    </source>
</evidence>
<dbReference type="EMBL" id="CP017703">
    <property type="protein sequence ID" value="ASS89586.1"/>
    <property type="molecule type" value="Genomic_DNA"/>
</dbReference>
<evidence type="ECO:0000313" key="2">
    <source>
        <dbReference type="Proteomes" id="UP000214606"/>
    </source>
</evidence>
<gene>
    <name evidence="1" type="ORF">AP3564_04335</name>
</gene>
<organism evidence="1 2">
    <name type="scientific">Aeribacillus pallidus</name>
    <dbReference type="NCBI Taxonomy" id="33936"/>
    <lineage>
        <taxon>Bacteria</taxon>
        <taxon>Bacillati</taxon>
        <taxon>Bacillota</taxon>
        <taxon>Bacilli</taxon>
        <taxon>Bacillales</taxon>
        <taxon>Bacillaceae</taxon>
        <taxon>Aeribacillus</taxon>
    </lineage>
</organism>